<dbReference type="SUPFAM" id="SSF52540">
    <property type="entry name" value="P-loop containing nucleoside triphosphate hydrolases"/>
    <property type="match status" value="1"/>
</dbReference>
<evidence type="ECO:0000256" key="2">
    <source>
        <dbReference type="ARBA" id="ARBA00022801"/>
    </source>
</evidence>
<feature type="domain" description="DNA2/NAM7 helicase helicase" evidence="5">
    <location>
        <begin position="425"/>
        <end position="647"/>
    </location>
</feature>
<organism evidence="6">
    <name type="scientific">Trepomonas sp. PC1</name>
    <dbReference type="NCBI Taxonomy" id="1076344"/>
    <lineage>
        <taxon>Eukaryota</taxon>
        <taxon>Metamonada</taxon>
        <taxon>Diplomonadida</taxon>
        <taxon>Hexamitidae</taxon>
        <taxon>Hexamitinae</taxon>
        <taxon>Trepomonas</taxon>
    </lineage>
</organism>
<dbReference type="Gene3D" id="3.40.50.300">
    <property type="entry name" value="P-loop containing nucleotide triphosphate hydrolases"/>
    <property type="match status" value="1"/>
</dbReference>
<dbReference type="GO" id="GO:0016787">
    <property type="term" value="F:hydrolase activity"/>
    <property type="evidence" value="ECO:0007669"/>
    <property type="project" value="UniProtKB-KW"/>
</dbReference>
<dbReference type="InterPro" id="IPR027417">
    <property type="entry name" value="P-loop_NTPase"/>
</dbReference>
<keyword evidence="4" id="KW-0067">ATP-binding</keyword>
<evidence type="ECO:0000256" key="1">
    <source>
        <dbReference type="ARBA" id="ARBA00022741"/>
    </source>
</evidence>
<dbReference type="PANTHER" id="PTHR43788:SF16">
    <property type="entry name" value="HELICASE WITH ZINC FINGER 2"/>
    <property type="match status" value="1"/>
</dbReference>
<dbReference type="GO" id="GO:0043139">
    <property type="term" value="F:5'-3' DNA helicase activity"/>
    <property type="evidence" value="ECO:0007669"/>
    <property type="project" value="TreeGrafter"/>
</dbReference>
<keyword evidence="1" id="KW-0547">Nucleotide-binding</keyword>
<proteinExistence type="predicted"/>
<dbReference type="GO" id="GO:0005524">
    <property type="term" value="F:ATP binding"/>
    <property type="evidence" value="ECO:0007669"/>
    <property type="project" value="UniProtKB-KW"/>
</dbReference>
<keyword evidence="3" id="KW-0347">Helicase</keyword>
<accession>A0A146K4T9</accession>
<gene>
    <name evidence="6" type="ORF">TPC1_16633</name>
</gene>
<dbReference type="PANTHER" id="PTHR43788">
    <property type="entry name" value="DNA2/NAM7 HELICASE FAMILY MEMBER"/>
    <property type="match status" value="1"/>
</dbReference>
<evidence type="ECO:0000259" key="5">
    <source>
        <dbReference type="Pfam" id="PF13086"/>
    </source>
</evidence>
<dbReference type="InterPro" id="IPR041677">
    <property type="entry name" value="DNA2/NAM7_AAA_11"/>
</dbReference>
<dbReference type="InterPro" id="IPR050534">
    <property type="entry name" value="Coronavir_polyprotein_1ab"/>
</dbReference>
<dbReference type="Pfam" id="PF13086">
    <property type="entry name" value="AAA_11"/>
    <property type="match status" value="1"/>
</dbReference>
<evidence type="ECO:0000256" key="3">
    <source>
        <dbReference type="ARBA" id="ARBA00022806"/>
    </source>
</evidence>
<reference evidence="6" key="1">
    <citation type="submission" date="2015-07" db="EMBL/GenBank/DDBJ databases">
        <title>Adaptation to a free-living lifestyle via gene acquisitions in the diplomonad Trepomonas sp. PC1.</title>
        <authorList>
            <person name="Xu F."/>
            <person name="Jerlstrom-Hultqvist J."/>
            <person name="Kolisko M."/>
            <person name="Simpson A.G.B."/>
            <person name="Roger A.J."/>
            <person name="Svard S.G."/>
            <person name="Andersson J.O."/>
        </authorList>
    </citation>
    <scope>NUCLEOTIDE SEQUENCE</scope>
    <source>
        <strain evidence="6">PC1</strain>
    </source>
</reference>
<keyword evidence="2" id="KW-0378">Hydrolase</keyword>
<dbReference type="EMBL" id="GDID01004929">
    <property type="protein sequence ID" value="JAP91677.1"/>
    <property type="molecule type" value="Transcribed_RNA"/>
</dbReference>
<protein>
    <submittedName>
        <fullName evidence="6">AAA domain-containing protein</fullName>
    </submittedName>
</protein>
<sequence>MKLDPTFHVSLEEMFQTQLLSSHDLEKEHMLLVDIMNCAQYGITTPKIIESLIQYETTNYQKIVAESIKQKRWNLECKPFDYFYLFKVRLNNMIDLCFGEHAIVLHLPRSYMPCYKTPDQTVLKDIQLVKQIQNTLFDLCQYVRDDFKITLKSFNEEIQLISKWLDDINKSLNFAQAELIDHQLNQLQKGQYYQFLQQKRYKNSEQASKIQPLQIHHSDLEQYQKELLHVAEIQNSFDQCDTHNRYDITKFSQWRLKRSLKTGNFSNVQIVVPIKVVVPLTCDIELFDIKKQKVLRFKASQQKVDDVNQFTLIDCYYEQIKQLLGEEEELKEHQKNIFYENGEQFEEVLFSISNVEIVVTTNFTQVGYERAMTATTKMNMEQFPLYKQIFTKKYFSSFVGDLSLPPDLESKVNQLFNDSPEKVEILNQIIKDQMGIIYGPTGSGKTRLSAAISFVLKQLTGEKILICCADNASADAMIQQLKEVSIIFGDQDCFLRVYSCSKTDQLFSTGIIAENIKQHEPHHLCIQKIADYLEDIEQEKSFHKVGPWKINDQELLNLQQCVRRKIPVKVNQLYKNNRNKDGRNHRSIYSEIFTEIMENASIIVTTCPVAGDSRFATMNFPICLIDDASAISEPMTLIPLALGVQQVFFSTSFKLQKIRCMKQLEQSTINVSLVEKLGQVKNNPFPKYKLTQQFRCAENVCLLESPLQKYVLQPTQFKSQNNFLNLREAQIFEYKVDEDLYYNYNCLQQLVQSLHDYQLSDVMVIVPSMDEKKSLEFKSGAKVCSLGEITGQEADVVILSLISQESANQLEKEHVQFKCLSRHRKVLIVLNSKSNPVQINCLNQYLASQGKVKSW</sequence>
<name>A0A146K4T9_9EUKA</name>
<dbReference type="AlphaFoldDB" id="A0A146K4T9"/>
<evidence type="ECO:0000256" key="4">
    <source>
        <dbReference type="ARBA" id="ARBA00022840"/>
    </source>
</evidence>
<evidence type="ECO:0000313" key="6">
    <source>
        <dbReference type="EMBL" id="JAP91677.1"/>
    </source>
</evidence>